<feature type="non-terminal residue" evidence="9">
    <location>
        <position position="1"/>
    </location>
</feature>
<keyword evidence="2" id="KW-1003">Cell membrane</keyword>
<feature type="domain" description="NADH:quinone oxidoreductase/Mrp antiporter transmembrane" evidence="8">
    <location>
        <begin position="3"/>
        <end position="66"/>
    </location>
</feature>
<reference evidence="9" key="2">
    <citation type="journal article" date="2014" name="ISME J.">
        <title>Microbial stratification in low pH oxic and suboxic macroscopic growths along an acid mine drainage.</title>
        <authorList>
            <person name="Mendez-Garcia C."/>
            <person name="Mesa V."/>
            <person name="Sprenger R.R."/>
            <person name="Richter M."/>
            <person name="Diez M.S."/>
            <person name="Solano J."/>
            <person name="Bargiela R."/>
            <person name="Golyshina O.V."/>
            <person name="Manteca A."/>
            <person name="Ramos J.L."/>
            <person name="Gallego J.R."/>
            <person name="Llorente I."/>
            <person name="Martins Dos Santos V.A."/>
            <person name="Jensen O.N."/>
            <person name="Pelaez A.I."/>
            <person name="Sanchez J."/>
            <person name="Ferrer M."/>
        </authorList>
    </citation>
    <scope>NUCLEOTIDE SEQUENCE</scope>
</reference>
<feature type="transmembrane region" description="Helical" evidence="7">
    <location>
        <begin position="23"/>
        <end position="47"/>
    </location>
</feature>
<feature type="transmembrane region" description="Helical" evidence="7">
    <location>
        <begin position="54"/>
        <end position="74"/>
    </location>
</feature>
<evidence type="ECO:0000256" key="1">
    <source>
        <dbReference type="ARBA" id="ARBA00004651"/>
    </source>
</evidence>
<keyword evidence="3 7" id="KW-0812">Transmembrane</keyword>
<comment type="caution">
    <text evidence="9">The sequence shown here is derived from an EMBL/GenBank/DDBJ whole genome shotgun (WGS) entry which is preliminary data.</text>
</comment>
<dbReference type="GO" id="GO:0005886">
    <property type="term" value="C:plasma membrane"/>
    <property type="evidence" value="ECO:0007669"/>
    <property type="project" value="UniProtKB-SubCell"/>
</dbReference>
<dbReference type="PANTHER" id="PTHR42682">
    <property type="entry name" value="HYDROGENASE-4 COMPONENT F"/>
    <property type="match status" value="1"/>
</dbReference>
<dbReference type="AlphaFoldDB" id="T1BTC7"/>
<evidence type="ECO:0000256" key="4">
    <source>
        <dbReference type="ARBA" id="ARBA00022989"/>
    </source>
</evidence>
<dbReference type="EMBL" id="AUZX01002537">
    <property type="protein sequence ID" value="EQD76171.1"/>
    <property type="molecule type" value="Genomic_DNA"/>
</dbReference>
<evidence type="ECO:0000313" key="9">
    <source>
        <dbReference type="EMBL" id="EQD76171.1"/>
    </source>
</evidence>
<evidence type="ECO:0000256" key="7">
    <source>
        <dbReference type="SAM" id="Phobius"/>
    </source>
</evidence>
<accession>T1BTC7</accession>
<dbReference type="GO" id="GO:0016491">
    <property type="term" value="F:oxidoreductase activity"/>
    <property type="evidence" value="ECO:0007669"/>
    <property type="project" value="UniProtKB-KW"/>
</dbReference>
<evidence type="ECO:0000259" key="8">
    <source>
        <dbReference type="Pfam" id="PF00361"/>
    </source>
</evidence>
<keyword evidence="4 7" id="KW-1133">Transmembrane helix</keyword>
<reference evidence="9" key="1">
    <citation type="submission" date="2013-08" db="EMBL/GenBank/DDBJ databases">
        <authorList>
            <person name="Mendez C."/>
            <person name="Richter M."/>
            <person name="Ferrer M."/>
            <person name="Sanchez J."/>
        </authorList>
    </citation>
    <scope>NUCLEOTIDE SEQUENCE</scope>
</reference>
<evidence type="ECO:0000256" key="2">
    <source>
        <dbReference type="ARBA" id="ARBA00022475"/>
    </source>
</evidence>
<comment type="subcellular location">
    <subcellularLocation>
        <location evidence="1">Cell membrane</location>
        <topology evidence="1">Multi-pass membrane protein</topology>
    </subcellularLocation>
</comment>
<dbReference type="Pfam" id="PF00361">
    <property type="entry name" value="Proton_antipo_M"/>
    <property type="match status" value="1"/>
</dbReference>
<protein>
    <submittedName>
        <fullName evidence="9">Hydrogenase 4 subunit F</fullName>
    </submittedName>
</protein>
<organism evidence="9">
    <name type="scientific">mine drainage metagenome</name>
    <dbReference type="NCBI Taxonomy" id="410659"/>
    <lineage>
        <taxon>unclassified sequences</taxon>
        <taxon>metagenomes</taxon>
        <taxon>ecological metagenomes</taxon>
    </lineage>
</organism>
<feature type="transmembrane region" description="Helical" evidence="7">
    <location>
        <begin position="94"/>
        <end position="115"/>
    </location>
</feature>
<dbReference type="InterPro" id="IPR052175">
    <property type="entry name" value="ComplexI-like_HydComp"/>
</dbReference>
<evidence type="ECO:0000256" key="6">
    <source>
        <dbReference type="ARBA" id="ARBA00023136"/>
    </source>
</evidence>
<name>T1BTC7_9ZZZZ</name>
<gene>
    <name evidence="9" type="ORF">B1A_03460</name>
</gene>
<evidence type="ECO:0000256" key="3">
    <source>
        <dbReference type="ARBA" id="ARBA00022692"/>
    </source>
</evidence>
<evidence type="ECO:0000256" key="5">
    <source>
        <dbReference type="ARBA" id="ARBA00023002"/>
    </source>
</evidence>
<sequence length="120" mass="13092">YGTRDIGLINGMKTRMPYTSGTLLLSSLAVTGAPPFASFIGEFLIIYQLISLGYLLEVFLLVFTLLIISVSVMYKVSAMIFEGKDDMPKAEPDISQLLVTVSSVILCLSITFLYLGGLIK</sequence>
<keyword evidence="5" id="KW-0560">Oxidoreductase</keyword>
<keyword evidence="6 7" id="KW-0472">Membrane</keyword>
<proteinExistence type="predicted"/>
<dbReference type="PANTHER" id="PTHR42682:SF5">
    <property type="entry name" value="HYDROGENASE-4 COMPONENT F"/>
    <property type="match status" value="1"/>
</dbReference>
<dbReference type="InterPro" id="IPR001750">
    <property type="entry name" value="ND/Mrp_TM"/>
</dbReference>